<dbReference type="GO" id="GO:0043024">
    <property type="term" value="F:ribosomal small subunit binding"/>
    <property type="evidence" value="ECO:0007669"/>
    <property type="project" value="TreeGrafter"/>
</dbReference>
<name>A0AAJ6Y655_POPEU</name>
<dbReference type="Proteomes" id="UP000694918">
    <property type="component" value="Unplaced"/>
</dbReference>
<dbReference type="RefSeq" id="XP_011043736.1">
    <property type="nucleotide sequence ID" value="XM_011045434.1"/>
</dbReference>
<dbReference type="AlphaFoldDB" id="A0AAJ6Y655"/>
<dbReference type="KEGG" id="peu:105139109"/>
<reference evidence="2" key="1">
    <citation type="submission" date="2025-08" db="UniProtKB">
        <authorList>
            <consortium name="RefSeq"/>
        </authorList>
    </citation>
    <scope>IDENTIFICATION</scope>
</reference>
<evidence type="ECO:0000313" key="1">
    <source>
        <dbReference type="Proteomes" id="UP000694918"/>
    </source>
</evidence>
<proteinExistence type="predicted"/>
<evidence type="ECO:0000313" key="2">
    <source>
        <dbReference type="RefSeq" id="XP_011043736.1"/>
    </source>
</evidence>
<organism evidence="1 2">
    <name type="scientific">Populus euphratica</name>
    <name type="common">Euphrates poplar</name>
    <dbReference type="NCBI Taxonomy" id="75702"/>
    <lineage>
        <taxon>Eukaryota</taxon>
        <taxon>Viridiplantae</taxon>
        <taxon>Streptophyta</taxon>
        <taxon>Embryophyta</taxon>
        <taxon>Tracheophyta</taxon>
        <taxon>Spermatophyta</taxon>
        <taxon>Magnoliopsida</taxon>
        <taxon>eudicotyledons</taxon>
        <taxon>Gunneridae</taxon>
        <taxon>Pentapetalae</taxon>
        <taxon>rosids</taxon>
        <taxon>fabids</taxon>
        <taxon>Malpighiales</taxon>
        <taxon>Salicaceae</taxon>
        <taxon>Saliceae</taxon>
        <taxon>Populus</taxon>
    </lineage>
</organism>
<dbReference type="PANTHER" id="PTHR33231">
    <property type="entry name" value="30S RIBOSOMAL PROTEIN"/>
    <property type="match status" value="1"/>
</dbReference>
<dbReference type="PANTHER" id="PTHR33231:SF1">
    <property type="entry name" value="30S RIBOSOMAL PROTEIN"/>
    <property type="match status" value="1"/>
</dbReference>
<protein>
    <submittedName>
        <fullName evidence="2">Ribosome-binding factor PSRP1, chloroplastic-like isoform X1</fullName>
    </submittedName>
</protein>
<dbReference type="GeneID" id="105139109"/>
<gene>
    <name evidence="2" type="primary">LOC105139109</name>
</gene>
<keyword evidence="1" id="KW-1185">Reference proteome</keyword>
<dbReference type="GO" id="GO:0045900">
    <property type="term" value="P:negative regulation of translational elongation"/>
    <property type="evidence" value="ECO:0007669"/>
    <property type="project" value="TreeGrafter"/>
</dbReference>
<dbReference type="InterPro" id="IPR050574">
    <property type="entry name" value="HPF/YfiA_ribosome-assoc"/>
</dbReference>
<sequence>MSWDVPPPPFKLIIHEKTLKLTDTVIEHVEYIVGQAIQKHCHLVRAVHVRLCFRGGELGKGPGLEDAVHTKYLDMPPLTVDEAIVRLGNVDPCLLRFRAC</sequence>
<dbReference type="GO" id="GO:0022627">
    <property type="term" value="C:cytosolic small ribosomal subunit"/>
    <property type="evidence" value="ECO:0007669"/>
    <property type="project" value="TreeGrafter"/>
</dbReference>
<accession>A0AAJ6Y655</accession>